<feature type="chain" id="PRO_5003960229" evidence="1">
    <location>
        <begin position="17"/>
        <end position="208"/>
    </location>
</feature>
<name>L2GX19_VAVCU</name>
<evidence type="ECO:0000313" key="3">
    <source>
        <dbReference type="Proteomes" id="UP000011081"/>
    </source>
</evidence>
<protein>
    <submittedName>
        <fullName evidence="2">Uncharacterized protein</fullName>
    </submittedName>
</protein>
<dbReference type="InParanoid" id="L2GX19"/>
<dbReference type="GeneID" id="19878560"/>
<dbReference type="VEuPathDB" id="MicrosporidiaDB:VCUG_00675"/>
<dbReference type="HOGENOM" id="CLU_1134287_0_0_1"/>
<accession>L2GX19</accession>
<gene>
    <name evidence="2" type="ORF">VCUG_00675</name>
</gene>
<keyword evidence="3" id="KW-1185">Reference proteome</keyword>
<keyword evidence="1" id="KW-0732">Signal</keyword>
<dbReference type="EMBL" id="GL877411">
    <property type="protein sequence ID" value="ELA47833.1"/>
    <property type="molecule type" value="Genomic_DNA"/>
</dbReference>
<reference evidence="3" key="1">
    <citation type="submission" date="2011-03" db="EMBL/GenBank/DDBJ databases">
        <title>The genome sequence of Vavraia culicis strain floridensis.</title>
        <authorList>
            <consortium name="The Broad Institute Genome Sequencing Platform"/>
            <person name="Cuomo C."/>
            <person name="Becnel J."/>
            <person name="Sanscrainte N."/>
            <person name="Young S.K."/>
            <person name="Zeng Q."/>
            <person name="Gargeya S."/>
            <person name="Fitzgerald M."/>
            <person name="Haas B."/>
            <person name="Abouelleil A."/>
            <person name="Alvarado L."/>
            <person name="Arachchi H.M."/>
            <person name="Berlin A."/>
            <person name="Chapman S.B."/>
            <person name="Gearin G."/>
            <person name="Goldberg J."/>
            <person name="Griggs A."/>
            <person name="Gujja S."/>
            <person name="Hansen M."/>
            <person name="Heiman D."/>
            <person name="Howarth C."/>
            <person name="Larimer J."/>
            <person name="Lui A."/>
            <person name="MacDonald P.J.P."/>
            <person name="McCowen C."/>
            <person name="Montmayeur A."/>
            <person name="Murphy C."/>
            <person name="Neiman D."/>
            <person name="Pearson M."/>
            <person name="Priest M."/>
            <person name="Roberts A."/>
            <person name="Saif S."/>
            <person name="Shea T."/>
            <person name="Sisk P."/>
            <person name="Stolte C."/>
            <person name="Sykes S."/>
            <person name="Wortman J."/>
            <person name="Nusbaum C."/>
            <person name="Birren B."/>
        </authorList>
    </citation>
    <scope>NUCLEOTIDE SEQUENCE [LARGE SCALE GENOMIC DNA]</scope>
    <source>
        <strain evidence="3">floridensis</strain>
    </source>
</reference>
<organism evidence="2 3">
    <name type="scientific">Vavraia culicis (isolate floridensis)</name>
    <name type="common">Microsporidian parasite</name>
    <dbReference type="NCBI Taxonomy" id="948595"/>
    <lineage>
        <taxon>Eukaryota</taxon>
        <taxon>Fungi</taxon>
        <taxon>Fungi incertae sedis</taxon>
        <taxon>Microsporidia</taxon>
        <taxon>Pleistophoridae</taxon>
        <taxon>Vavraia</taxon>
    </lineage>
</organism>
<dbReference type="RefSeq" id="XP_008073696.1">
    <property type="nucleotide sequence ID" value="XM_008075505.1"/>
</dbReference>
<dbReference type="AlphaFoldDB" id="L2GX19"/>
<feature type="signal peptide" evidence="1">
    <location>
        <begin position="1"/>
        <end position="16"/>
    </location>
</feature>
<proteinExistence type="predicted"/>
<dbReference type="Proteomes" id="UP000011081">
    <property type="component" value="Unassembled WGS sequence"/>
</dbReference>
<sequence length="208" mass="22936">MSAFHLLSIALYFVSSLCVNGYKNRNVKKGNDEILDNSSAVPFLNGSDEQAFEQPCASTSAQSAGDVPESKVEEVDEIKEKSGQSPINQSDTNLICVTDTEDKLDDANPSVNSGSGTQYGVQEQNLQYRMYNHGNTMPPSPYNNSSQDDVNVEVYEMVRKLNLPCRMYNHGNTMPSLPYNNSSRDDVNIEAHEICIDSQVSQMESSAC</sequence>
<evidence type="ECO:0000256" key="1">
    <source>
        <dbReference type="SAM" id="SignalP"/>
    </source>
</evidence>
<evidence type="ECO:0000313" key="2">
    <source>
        <dbReference type="EMBL" id="ELA47833.1"/>
    </source>
</evidence>